<gene>
    <name evidence="2" type="ORF">A244_38760</name>
</gene>
<dbReference type="EMBL" id="AOKG01002652">
    <property type="protein sequence ID" value="EPN30356.1"/>
    <property type="molecule type" value="Genomic_DNA"/>
</dbReference>
<reference evidence="2 3" key="1">
    <citation type="journal article" date="2013" name="PLoS Pathog.">
        <title>Genomic analysis of the Kiwifruit pathogen Pseudomonas syringae pv. actinidiae provides insight into the origins of an emergent plant disease.</title>
        <authorList>
            <person name="McCann H.C."/>
            <person name="Rikkerink E.H."/>
            <person name="Bertels F."/>
            <person name="Fiers M."/>
            <person name="Lu A."/>
            <person name="Rees-George J."/>
            <person name="Andersen M.T."/>
            <person name="Gleave A.P."/>
            <person name="Haubold B."/>
            <person name="Wohlers M.W."/>
            <person name="Guttman D.S."/>
            <person name="Wang P.W."/>
            <person name="Straub C."/>
            <person name="Vanneste J.L."/>
            <person name="Rainey P.B."/>
            <person name="Templeton M.D."/>
        </authorList>
    </citation>
    <scope>NUCLEOTIDE SEQUENCE [LARGE SCALE GENOMIC DNA]</scope>
    <source>
        <strain evidence="2 3">ICMP 18807</strain>
    </source>
</reference>
<sequence>MILPEGRGSELARELSGTGSKTSRLGSQGPAEVISFRAASRPIADKRGVAR</sequence>
<organism evidence="2 3">
    <name type="scientific">Pseudomonas syringae pv. actinidiae ICMP 18807</name>
    <dbReference type="NCBI Taxonomy" id="1194404"/>
    <lineage>
        <taxon>Bacteria</taxon>
        <taxon>Pseudomonadati</taxon>
        <taxon>Pseudomonadota</taxon>
        <taxon>Gammaproteobacteria</taxon>
        <taxon>Pseudomonadales</taxon>
        <taxon>Pseudomonadaceae</taxon>
        <taxon>Pseudomonas</taxon>
        <taxon>Pseudomonas syringae</taxon>
    </lineage>
</organism>
<evidence type="ECO:0000313" key="3">
    <source>
        <dbReference type="Proteomes" id="UP000015729"/>
    </source>
</evidence>
<evidence type="ECO:0000313" key="2">
    <source>
        <dbReference type="EMBL" id="EPN30356.1"/>
    </source>
</evidence>
<comment type="caution">
    <text evidence="2">The sequence shown here is derived from an EMBL/GenBank/DDBJ whole genome shotgun (WGS) entry which is preliminary data.</text>
</comment>
<name>S6TM13_PSESF</name>
<protein>
    <submittedName>
        <fullName evidence="2">Uncharacterized protein</fullName>
    </submittedName>
</protein>
<evidence type="ECO:0000256" key="1">
    <source>
        <dbReference type="SAM" id="MobiDB-lite"/>
    </source>
</evidence>
<dbReference type="Proteomes" id="UP000015729">
    <property type="component" value="Unassembled WGS sequence"/>
</dbReference>
<accession>S6TM13</accession>
<feature type="region of interest" description="Disordered" evidence="1">
    <location>
        <begin position="1"/>
        <end position="30"/>
    </location>
</feature>
<feature type="compositionally biased region" description="Polar residues" evidence="1">
    <location>
        <begin position="17"/>
        <end position="26"/>
    </location>
</feature>
<dbReference type="AlphaFoldDB" id="S6TM13"/>
<proteinExistence type="predicted"/>
<feature type="non-terminal residue" evidence="2">
    <location>
        <position position="51"/>
    </location>
</feature>